<dbReference type="Proteomes" id="UP000598971">
    <property type="component" value="Unassembled WGS sequence"/>
</dbReference>
<name>A0A8J8F9S6_9BACT</name>
<keyword evidence="2" id="KW-1185">Reference proteome</keyword>
<accession>A0A8J8F9S6</accession>
<evidence type="ECO:0000313" key="2">
    <source>
        <dbReference type="Proteomes" id="UP000598971"/>
    </source>
</evidence>
<evidence type="ECO:0008006" key="3">
    <source>
        <dbReference type="Google" id="ProtNLM"/>
    </source>
</evidence>
<proteinExistence type="predicted"/>
<dbReference type="RefSeq" id="WP_171605866.1">
    <property type="nucleotide sequence ID" value="NZ_WHPF01000001.1"/>
</dbReference>
<dbReference type="AlphaFoldDB" id="A0A8J8F9S6"/>
<evidence type="ECO:0000313" key="1">
    <source>
        <dbReference type="EMBL" id="NNV53951.1"/>
    </source>
</evidence>
<organism evidence="1 2">
    <name type="scientific">Limnovirga soli</name>
    <dbReference type="NCBI Taxonomy" id="2656915"/>
    <lineage>
        <taxon>Bacteria</taxon>
        <taxon>Pseudomonadati</taxon>
        <taxon>Bacteroidota</taxon>
        <taxon>Chitinophagia</taxon>
        <taxon>Chitinophagales</taxon>
        <taxon>Chitinophagaceae</taxon>
        <taxon>Limnovirga</taxon>
    </lineage>
</organism>
<protein>
    <recommendedName>
        <fullName evidence="3">Gluconate 2-dehydrogenase subunit 3 family protein</fullName>
    </recommendedName>
</protein>
<gene>
    <name evidence="1" type="ORF">GD597_00680</name>
</gene>
<reference evidence="1" key="1">
    <citation type="submission" date="2019-10" db="EMBL/GenBank/DDBJ databases">
        <title>Draft genome sequence of Panacibacter sp. KCS-6.</title>
        <authorList>
            <person name="Yim K.J."/>
        </authorList>
    </citation>
    <scope>NUCLEOTIDE SEQUENCE</scope>
    <source>
        <strain evidence="1">KCS-6</strain>
    </source>
</reference>
<sequence>MVNRRAALKQFLLIGAGAAIVPGCLPGNDKALQALNNISITRQQEQTIEALAGIILPATKTPGAKEIQAPAFVLTMVDDCYKKEDQALFIKGLEAFEAFAKEKAGKSFLEADAAAQNNIISALQAKQGETATDSLLYFYTKTRALTIQAYTSSKFYMTNIKGYKMLPGTFKGCVPLQNA</sequence>
<dbReference type="InterPro" id="IPR027056">
    <property type="entry name" value="Gluconate_2DH_su3"/>
</dbReference>
<comment type="caution">
    <text evidence="1">The sequence shown here is derived from an EMBL/GenBank/DDBJ whole genome shotgun (WGS) entry which is preliminary data.</text>
</comment>
<dbReference type="Pfam" id="PF13618">
    <property type="entry name" value="Gluconate_2-dh3"/>
    <property type="match status" value="1"/>
</dbReference>
<dbReference type="EMBL" id="WHPF01000001">
    <property type="protein sequence ID" value="NNV53951.1"/>
    <property type="molecule type" value="Genomic_DNA"/>
</dbReference>